<comment type="caution">
    <text evidence="1">The sequence shown here is derived from an EMBL/GenBank/DDBJ whole genome shotgun (WGS) entry which is preliminary data.</text>
</comment>
<dbReference type="Proteomes" id="UP001057402">
    <property type="component" value="Chromosome 10"/>
</dbReference>
<accession>A0ACB9M5Z6</accession>
<evidence type="ECO:0000313" key="1">
    <source>
        <dbReference type="EMBL" id="KAI4319478.1"/>
    </source>
</evidence>
<organism evidence="1 2">
    <name type="scientific">Melastoma candidum</name>
    <dbReference type="NCBI Taxonomy" id="119954"/>
    <lineage>
        <taxon>Eukaryota</taxon>
        <taxon>Viridiplantae</taxon>
        <taxon>Streptophyta</taxon>
        <taxon>Embryophyta</taxon>
        <taxon>Tracheophyta</taxon>
        <taxon>Spermatophyta</taxon>
        <taxon>Magnoliopsida</taxon>
        <taxon>eudicotyledons</taxon>
        <taxon>Gunneridae</taxon>
        <taxon>Pentapetalae</taxon>
        <taxon>rosids</taxon>
        <taxon>malvids</taxon>
        <taxon>Myrtales</taxon>
        <taxon>Melastomataceae</taxon>
        <taxon>Melastomatoideae</taxon>
        <taxon>Melastomateae</taxon>
        <taxon>Melastoma</taxon>
    </lineage>
</organism>
<reference evidence="2" key="1">
    <citation type="journal article" date="2023" name="Front. Plant Sci.">
        <title>Chromosomal-level genome assembly of Melastoma candidum provides insights into trichome evolution.</title>
        <authorList>
            <person name="Zhong Y."/>
            <person name="Wu W."/>
            <person name="Sun C."/>
            <person name="Zou P."/>
            <person name="Liu Y."/>
            <person name="Dai S."/>
            <person name="Zhou R."/>
        </authorList>
    </citation>
    <scope>NUCLEOTIDE SEQUENCE [LARGE SCALE GENOMIC DNA]</scope>
</reference>
<keyword evidence="2" id="KW-1185">Reference proteome</keyword>
<name>A0ACB9M5Z6_9MYRT</name>
<sequence>MNVFFIPSAFVFSGYMTPSSSAVRPTTPTTRLSVPKGLDAGSTALGDLHHGRQIQVSGSFPDPCTSSLALKACALRACDNEQYGNLGREIHAFILKSSAEVNLELHVGNALIAMYARCGRMDEASSFFLRLGDRDRNAGRERDEVSVLRILSACSCTGNLLLGMEAHAFVIRRGLAHNLEVGNSLTDMYANCCKEKQPGRVFGGMPEKDEISWTMVVAGCSQSDCHLNVIRRFKEAQADDIMVDHDDGKHSSCL</sequence>
<protein>
    <submittedName>
        <fullName evidence="1">Uncharacterized protein</fullName>
    </submittedName>
</protein>
<dbReference type="EMBL" id="CM042889">
    <property type="protein sequence ID" value="KAI4319478.1"/>
    <property type="molecule type" value="Genomic_DNA"/>
</dbReference>
<evidence type="ECO:0000313" key="2">
    <source>
        <dbReference type="Proteomes" id="UP001057402"/>
    </source>
</evidence>
<gene>
    <name evidence="1" type="ORF">MLD38_033069</name>
</gene>
<proteinExistence type="predicted"/>